<feature type="compositionally biased region" description="Acidic residues" evidence="1">
    <location>
        <begin position="462"/>
        <end position="475"/>
    </location>
</feature>
<protein>
    <submittedName>
        <fullName evidence="2">Uncharacterized protein</fullName>
    </submittedName>
</protein>
<name>A0AAD7EHA2_9AGAR</name>
<evidence type="ECO:0000313" key="2">
    <source>
        <dbReference type="EMBL" id="KAJ7325748.1"/>
    </source>
</evidence>
<dbReference type="AlphaFoldDB" id="A0AAD7EHA2"/>
<dbReference type="Proteomes" id="UP001218218">
    <property type="component" value="Unassembled WGS sequence"/>
</dbReference>
<evidence type="ECO:0000256" key="1">
    <source>
        <dbReference type="SAM" id="MobiDB-lite"/>
    </source>
</evidence>
<gene>
    <name evidence="2" type="ORF">DFH08DRAFT_968400</name>
</gene>
<dbReference type="EMBL" id="JARIHO010000043">
    <property type="protein sequence ID" value="KAJ7325748.1"/>
    <property type="molecule type" value="Genomic_DNA"/>
</dbReference>
<feature type="region of interest" description="Disordered" evidence="1">
    <location>
        <begin position="321"/>
        <end position="358"/>
    </location>
</feature>
<organism evidence="2 3">
    <name type="scientific">Mycena albidolilacea</name>
    <dbReference type="NCBI Taxonomy" id="1033008"/>
    <lineage>
        <taxon>Eukaryota</taxon>
        <taxon>Fungi</taxon>
        <taxon>Dikarya</taxon>
        <taxon>Basidiomycota</taxon>
        <taxon>Agaricomycotina</taxon>
        <taxon>Agaricomycetes</taxon>
        <taxon>Agaricomycetidae</taxon>
        <taxon>Agaricales</taxon>
        <taxon>Marasmiineae</taxon>
        <taxon>Mycenaceae</taxon>
        <taxon>Mycena</taxon>
    </lineage>
</organism>
<accession>A0AAD7EHA2</accession>
<sequence>MNKDNAAAAISGSAVAKERAETVSSRGGVKLCELMGLLLNNKDDKKGQQDSHGVYFSAHEHLGYSLWFPDTSNTRYGCFSEAAAEIIVNLTVYRELMQFIRDRKMSLAYTNLEKNIWDAINDLRTLVELVVLLWYGQNFSKPVMRVVRSRTSTGGLPNLWDMGPVLEGVITHCERVIADPDIIMGPNLSYETASKDGRPWERPEAMYAAHALLPTLPRNEVRVVLVEFLEGALETWRRFGSDILGTELTDAQKRKAMMPATNDANEGWLGAQARVAQRRAPNARLEFINAKSQYKHNDTAGFIAEKLSTPAEQRFLRKRAQEISSEGGHQKRKVAQAEHDQQTVREHREKKTKSDRKKATEIAEINKCVPVFDIARFTDPGMLKEILVPQLDLQLKWHRLRELEMDKKTEIPPLSKLKKQQKAELIVTAVGRWRRRVDTGEVPLMGFQSSEPLEEDRLVVEPDNEEDDAGYGDRE</sequence>
<feature type="compositionally biased region" description="Basic and acidic residues" evidence="1">
    <location>
        <begin position="335"/>
        <end position="349"/>
    </location>
</feature>
<keyword evidence="3" id="KW-1185">Reference proteome</keyword>
<proteinExistence type="predicted"/>
<comment type="caution">
    <text evidence="2">The sequence shown here is derived from an EMBL/GenBank/DDBJ whole genome shotgun (WGS) entry which is preliminary data.</text>
</comment>
<reference evidence="2" key="1">
    <citation type="submission" date="2023-03" db="EMBL/GenBank/DDBJ databases">
        <title>Massive genome expansion in bonnet fungi (Mycena s.s.) driven by repeated elements and novel gene families across ecological guilds.</title>
        <authorList>
            <consortium name="Lawrence Berkeley National Laboratory"/>
            <person name="Harder C.B."/>
            <person name="Miyauchi S."/>
            <person name="Viragh M."/>
            <person name="Kuo A."/>
            <person name="Thoen E."/>
            <person name="Andreopoulos B."/>
            <person name="Lu D."/>
            <person name="Skrede I."/>
            <person name="Drula E."/>
            <person name="Henrissat B."/>
            <person name="Morin E."/>
            <person name="Kohler A."/>
            <person name="Barry K."/>
            <person name="LaButti K."/>
            <person name="Morin E."/>
            <person name="Salamov A."/>
            <person name="Lipzen A."/>
            <person name="Mereny Z."/>
            <person name="Hegedus B."/>
            <person name="Baldrian P."/>
            <person name="Stursova M."/>
            <person name="Weitz H."/>
            <person name="Taylor A."/>
            <person name="Grigoriev I.V."/>
            <person name="Nagy L.G."/>
            <person name="Martin F."/>
            <person name="Kauserud H."/>
        </authorList>
    </citation>
    <scope>NUCLEOTIDE SEQUENCE</scope>
    <source>
        <strain evidence="2">CBHHK002</strain>
    </source>
</reference>
<feature type="region of interest" description="Disordered" evidence="1">
    <location>
        <begin position="446"/>
        <end position="475"/>
    </location>
</feature>
<evidence type="ECO:0000313" key="3">
    <source>
        <dbReference type="Proteomes" id="UP001218218"/>
    </source>
</evidence>